<accession>K7EXC7</accession>
<feature type="region of interest" description="Disordered" evidence="1">
    <location>
        <begin position="1"/>
        <end position="21"/>
    </location>
</feature>
<dbReference type="Ensembl" id="ENSPSIT00000000438.1">
    <property type="protein sequence ID" value="ENSPSIP00000000437.1"/>
    <property type="gene ID" value="ENSPSIG00000000438.1"/>
</dbReference>
<dbReference type="AlphaFoldDB" id="K7EXC7"/>
<sequence>PAPSGGRSPPPPPRAPPPPGSLFCLPSCTLHVTLPPLRSSYPPPGPALPASSSSPVPSSYPPQPRTLTRPSALPDPLLPPCCSHLASFPSASLHAPSMLPCPLFVVPTHPPVLLSRPPPPLQSPRLTRLSPALSHAPLRSPTLSCLPAAPTWHPSPLSSPRTHPPPSALRASWCLDAEQGRIFPEAQCRTM</sequence>
<dbReference type="HOGENOM" id="CLU_1424583_0_0_1"/>
<keyword evidence="3" id="KW-1185">Reference proteome</keyword>
<feature type="region of interest" description="Disordered" evidence="1">
    <location>
        <begin position="35"/>
        <end position="72"/>
    </location>
</feature>
<reference evidence="2" key="3">
    <citation type="submission" date="2025-08" db="UniProtKB">
        <authorList>
            <consortium name="Ensembl"/>
        </authorList>
    </citation>
    <scope>IDENTIFICATION</scope>
</reference>
<organism evidence="2 3">
    <name type="scientific">Pelodiscus sinensis</name>
    <name type="common">Chinese softshell turtle</name>
    <name type="synonym">Trionyx sinensis</name>
    <dbReference type="NCBI Taxonomy" id="13735"/>
    <lineage>
        <taxon>Eukaryota</taxon>
        <taxon>Metazoa</taxon>
        <taxon>Chordata</taxon>
        <taxon>Craniata</taxon>
        <taxon>Vertebrata</taxon>
        <taxon>Euteleostomi</taxon>
        <taxon>Archelosauria</taxon>
        <taxon>Testudinata</taxon>
        <taxon>Testudines</taxon>
        <taxon>Cryptodira</taxon>
        <taxon>Trionychia</taxon>
        <taxon>Trionychidae</taxon>
        <taxon>Pelodiscus</taxon>
    </lineage>
</organism>
<reference evidence="2" key="4">
    <citation type="submission" date="2025-09" db="UniProtKB">
        <authorList>
            <consortium name="Ensembl"/>
        </authorList>
    </citation>
    <scope>IDENTIFICATION</scope>
</reference>
<evidence type="ECO:0000313" key="3">
    <source>
        <dbReference type="Proteomes" id="UP000007267"/>
    </source>
</evidence>
<name>K7EXC7_PELSI</name>
<proteinExistence type="predicted"/>
<evidence type="ECO:0000256" key="1">
    <source>
        <dbReference type="SAM" id="MobiDB-lite"/>
    </source>
</evidence>
<feature type="compositionally biased region" description="Low complexity" evidence="1">
    <location>
        <begin position="48"/>
        <end position="57"/>
    </location>
</feature>
<dbReference type="EMBL" id="AGCU01194557">
    <property type="status" value="NOT_ANNOTATED_CDS"/>
    <property type="molecule type" value="Genomic_DNA"/>
</dbReference>
<reference evidence="3" key="2">
    <citation type="journal article" date="2013" name="Nat. Genet.">
        <title>The draft genomes of soft-shell turtle and green sea turtle yield insights into the development and evolution of the turtle-specific body plan.</title>
        <authorList>
            <person name="Wang Z."/>
            <person name="Pascual-Anaya J."/>
            <person name="Zadissa A."/>
            <person name="Li W."/>
            <person name="Niimura Y."/>
            <person name="Huang Z."/>
            <person name="Li C."/>
            <person name="White S."/>
            <person name="Xiong Z."/>
            <person name="Fang D."/>
            <person name="Wang B."/>
            <person name="Ming Y."/>
            <person name="Chen Y."/>
            <person name="Zheng Y."/>
            <person name="Kuraku S."/>
            <person name="Pignatelli M."/>
            <person name="Herrero J."/>
            <person name="Beal K."/>
            <person name="Nozawa M."/>
            <person name="Li Q."/>
            <person name="Wang J."/>
            <person name="Zhang H."/>
            <person name="Yu L."/>
            <person name="Shigenobu S."/>
            <person name="Wang J."/>
            <person name="Liu J."/>
            <person name="Flicek P."/>
            <person name="Searle S."/>
            <person name="Wang J."/>
            <person name="Kuratani S."/>
            <person name="Yin Y."/>
            <person name="Aken B."/>
            <person name="Zhang G."/>
            <person name="Irie N."/>
        </authorList>
    </citation>
    <scope>NUCLEOTIDE SEQUENCE [LARGE SCALE GENOMIC DNA]</scope>
    <source>
        <strain evidence="3">Daiwa-1</strain>
    </source>
</reference>
<dbReference type="Proteomes" id="UP000007267">
    <property type="component" value="Unassembled WGS sequence"/>
</dbReference>
<feature type="compositionally biased region" description="Pro residues" evidence="1">
    <location>
        <begin position="1"/>
        <end position="20"/>
    </location>
</feature>
<reference evidence="3" key="1">
    <citation type="submission" date="2011-10" db="EMBL/GenBank/DDBJ databases">
        <authorList>
            <consortium name="Soft-shell Turtle Genome Consortium"/>
        </authorList>
    </citation>
    <scope>NUCLEOTIDE SEQUENCE [LARGE SCALE GENOMIC DNA]</scope>
    <source>
        <strain evidence="3">Daiwa-1</strain>
    </source>
</reference>
<protein>
    <submittedName>
        <fullName evidence="2">Uncharacterized protein</fullName>
    </submittedName>
</protein>
<evidence type="ECO:0000313" key="2">
    <source>
        <dbReference type="Ensembl" id="ENSPSIP00000000437.1"/>
    </source>
</evidence>